<name>A0AAD2AE38_9LAMI</name>
<reference evidence="2" key="1">
    <citation type="submission" date="2023-05" db="EMBL/GenBank/DDBJ databases">
        <authorList>
            <person name="Huff M."/>
        </authorList>
    </citation>
    <scope>NUCLEOTIDE SEQUENCE</scope>
</reference>
<dbReference type="AlphaFoldDB" id="A0AAD2AE38"/>
<dbReference type="Proteomes" id="UP000834106">
    <property type="component" value="Chromosome 20"/>
</dbReference>
<keyword evidence="3" id="KW-1185">Reference proteome</keyword>
<dbReference type="EMBL" id="OU503055">
    <property type="protein sequence ID" value="CAI9783600.1"/>
    <property type="molecule type" value="Genomic_DNA"/>
</dbReference>
<keyword evidence="1" id="KW-1133">Transmembrane helix</keyword>
<evidence type="ECO:0000313" key="2">
    <source>
        <dbReference type="EMBL" id="CAI9783600.1"/>
    </source>
</evidence>
<keyword evidence="1" id="KW-0812">Transmembrane</keyword>
<feature type="transmembrane region" description="Helical" evidence="1">
    <location>
        <begin position="71"/>
        <end position="95"/>
    </location>
</feature>
<evidence type="ECO:0000313" key="3">
    <source>
        <dbReference type="Proteomes" id="UP000834106"/>
    </source>
</evidence>
<accession>A0AAD2AE38</accession>
<keyword evidence="1" id="KW-0472">Membrane</keyword>
<organism evidence="2 3">
    <name type="scientific">Fraxinus pennsylvanica</name>
    <dbReference type="NCBI Taxonomy" id="56036"/>
    <lineage>
        <taxon>Eukaryota</taxon>
        <taxon>Viridiplantae</taxon>
        <taxon>Streptophyta</taxon>
        <taxon>Embryophyta</taxon>
        <taxon>Tracheophyta</taxon>
        <taxon>Spermatophyta</taxon>
        <taxon>Magnoliopsida</taxon>
        <taxon>eudicotyledons</taxon>
        <taxon>Gunneridae</taxon>
        <taxon>Pentapetalae</taxon>
        <taxon>asterids</taxon>
        <taxon>lamiids</taxon>
        <taxon>Lamiales</taxon>
        <taxon>Oleaceae</taxon>
        <taxon>Oleeae</taxon>
        <taxon>Fraxinus</taxon>
    </lineage>
</organism>
<gene>
    <name evidence="2" type="ORF">FPE_LOCUS31121</name>
</gene>
<sequence>MVIGWGMVVKHVGEEQEAGAGLTEVQVGSDESVVEQSINPLIGNMEVAIGGVSVRRRRILETRKTRKRRRFFGELVLVFRIRTLIYLYLGLLVIISDSLKRVIEEETKREITNGNLSQKHIFICKFSGILCKTAPPSKNFSMLPYLDGGMEKFLSPRNFTMWTEEFVHASVLGSKHGEIPLLTRHNHYQPQIRIEEAWMA</sequence>
<proteinExistence type="predicted"/>
<evidence type="ECO:0000256" key="1">
    <source>
        <dbReference type="SAM" id="Phobius"/>
    </source>
</evidence>
<protein>
    <submittedName>
        <fullName evidence="2">Uncharacterized protein</fullName>
    </submittedName>
</protein>